<feature type="transmembrane region" description="Helical" evidence="1">
    <location>
        <begin position="133"/>
        <end position="158"/>
    </location>
</feature>
<accession>A0A263BWH5</accession>
<feature type="transmembrane region" description="Helical" evidence="1">
    <location>
        <begin position="85"/>
        <end position="113"/>
    </location>
</feature>
<dbReference type="InterPro" id="IPR007403">
    <property type="entry name" value="DUF456"/>
</dbReference>
<evidence type="ECO:0008006" key="4">
    <source>
        <dbReference type="Google" id="ProtNLM"/>
    </source>
</evidence>
<evidence type="ECO:0000313" key="3">
    <source>
        <dbReference type="Proteomes" id="UP000217083"/>
    </source>
</evidence>
<name>A0A263BWH5_9BACI</name>
<proteinExistence type="predicted"/>
<sequence length="159" mass="17855">MTLVWSIIITILFILSFIGLIYPVIPSVLLIWGGFFIYHFLINSNELGFWFYSIMVGLTVILFVADLIFNNFFLDKTNTSKLGKIVGAISLIVGSFIYPPFGLLIVPFISVLLVELSQRKTLKEASYSSLGTLFGFLSSSLAKALLQVMMIVLFIIWIL</sequence>
<keyword evidence="1" id="KW-0472">Membrane</keyword>
<keyword evidence="1" id="KW-0812">Transmembrane</keyword>
<protein>
    <recommendedName>
        <fullName evidence="4">DUF456 domain-containing protein</fullName>
    </recommendedName>
</protein>
<feature type="transmembrane region" description="Helical" evidence="1">
    <location>
        <begin position="49"/>
        <end position="73"/>
    </location>
</feature>
<keyword evidence="3" id="KW-1185">Reference proteome</keyword>
<evidence type="ECO:0000313" key="2">
    <source>
        <dbReference type="EMBL" id="OZM58089.1"/>
    </source>
</evidence>
<reference evidence="3" key="1">
    <citation type="submission" date="2017-08" db="EMBL/GenBank/DDBJ databases">
        <authorList>
            <person name="Huang Z."/>
        </authorList>
    </citation>
    <scope>NUCLEOTIDE SEQUENCE [LARGE SCALE GENOMIC DNA]</scope>
    <source>
        <strain evidence="3">SA5d-4</strain>
    </source>
</reference>
<gene>
    <name evidence="2" type="ORF">CIB95_00475</name>
</gene>
<dbReference type="EMBL" id="NPIA01000001">
    <property type="protein sequence ID" value="OZM58089.1"/>
    <property type="molecule type" value="Genomic_DNA"/>
</dbReference>
<reference evidence="2 3" key="2">
    <citation type="submission" date="2017-09" db="EMBL/GenBank/DDBJ databases">
        <title>Bacillus patelloidae sp. nov., isolated from the intestinal tract of a marine limpet.</title>
        <authorList>
            <person name="Liu R."/>
            <person name="Dong C."/>
            <person name="Shao Z."/>
        </authorList>
    </citation>
    <scope>NUCLEOTIDE SEQUENCE [LARGE SCALE GENOMIC DNA]</scope>
    <source>
        <strain evidence="2 3">SA5d-4</strain>
    </source>
</reference>
<dbReference type="Pfam" id="PF04306">
    <property type="entry name" value="DUF456"/>
    <property type="match status" value="1"/>
</dbReference>
<dbReference type="AlphaFoldDB" id="A0A263BWH5"/>
<dbReference type="RefSeq" id="WP_094920420.1">
    <property type="nucleotide sequence ID" value="NZ_NPIA01000001.1"/>
</dbReference>
<comment type="caution">
    <text evidence="2">The sequence shown here is derived from an EMBL/GenBank/DDBJ whole genome shotgun (WGS) entry which is preliminary data.</text>
</comment>
<dbReference type="PANTHER" id="PTHR39165">
    <property type="entry name" value="IG HYPOTHETICAL 17883"/>
    <property type="match status" value="1"/>
</dbReference>
<dbReference type="Proteomes" id="UP000217083">
    <property type="component" value="Unassembled WGS sequence"/>
</dbReference>
<evidence type="ECO:0000256" key="1">
    <source>
        <dbReference type="SAM" id="Phobius"/>
    </source>
</evidence>
<dbReference type="PANTHER" id="PTHR39165:SF1">
    <property type="entry name" value="DUF456 DOMAIN-CONTAINING PROTEIN"/>
    <property type="match status" value="1"/>
</dbReference>
<organism evidence="2 3">
    <name type="scientific">Lottiidibacillus patelloidae</name>
    <dbReference type="NCBI Taxonomy" id="2670334"/>
    <lineage>
        <taxon>Bacteria</taxon>
        <taxon>Bacillati</taxon>
        <taxon>Bacillota</taxon>
        <taxon>Bacilli</taxon>
        <taxon>Bacillales</taxon>
        <taxon>Bacillaceae</taxon>
        <taxon>Lottiidibacillus</taxon>
    </lineage>
</organism>
<keyword evidence="1" id="KW-1133">Transmembrane helix</keyword>
<feature type="transmembrane region" description="Helical" evidence="1">
    <location>
        <begin position="7"/>
        <end position="37"/>
    </location>
</feature>